<dbReference type="InterPro" id="IPR036047">
    <property type="entry name" value="F-box-like_dom_sf"/>
</dbReference>
<keyword evidence="4" id="KW-1185">Reference proteome</keyword>
<dbReference type="InParanoid" id="A0A286UBQ8"/>
<gene>
    <name evidence="3" type="ORF">PNOK_0706400</name>
</gene>
<comment type="caution">
    <text evidence="3">The sequence shown here is derived from an EMBL/GenBank/DDBJ whole genome shotgun (WGS) entry which is preliminary data.</text>
</comment>
<dbReference type="EMBL" id="NBII01000007">
    <property type="protein sequence ID" value="PAV17000.1"/>
    <property type="molecule type" value="Genomic_DNA"/>
</dbReference>
<feature type="compositionally biased region" description="Acidic residues" evidence="1">
    <location>
        <begin position="64"/>
        <end position="99"/>
    </location>
</feature>
<dbReference type="OrthoDB" id="3341212at2759"/>
<dbReference type="Pfam" id="PF12937">
    <property type="entry name" value="F-box-like"/>
    <property type="match status" value="1"/>
</dbReference>
<proteinExistence type="predicted"/>
<dbReference type="SUPFAM" id="SSF81383">
    <property type="entry name" value="F-box domain"/>
    <property type="match status" value="1"/>
</dbReference>
<dbReference type="Gene3D" id="1.20.1280.50">
    <property type="match status" value="1"/>
</dbReference>
<evidence type="ECO:0000313" key="3">
    <source>
        <dbReference type="EMBL" id="PAV17000.1"/>
    </source>
</evidence>
<dbReference type="STRING" id="2282107.A0A286UBQ8"/>
<evidence type="ECO:0000256" key="1">
    <source>
        <dbReference type="SAM" id="MobiDB-lite"/>
    </source>
</evidence>
<dbReference type="Gene3D" id="3.80.10.10">
    <property type="entry name" value="Ribonuclease Inhibitor"/>
    <property type="match status" value="1"/>
</dbReference>
<accession>A0A286UBQ8</accession>
<evidence type="ECO:0000259" key="2">
    <source>
        <dbReference type="Pfam" id="PF12937"/>
    </source>
</evidence>
<dbReference type="InterPro" id="IPR001810">
    <property type="entry name" value="F-box_dom"/>
</dbReference>
<feature type="domain" description="F-box" evidence="2">
    <location>
        <begin position="135"/>
        <end position="160"/>
    </location>
</feature>
<name>A0A286UBQ8_9AGAM</name>
<dbReference type="PANTHER" id="PTHR38926">
    <property type="entry name" value="F-BOX DOMAIN CONTAINING PROTEIN, EXPRESSED"/>
    <property type="match status" value="1"/>
</dbReference>
<dbReference type="PANTHER" id="PTHR38926:SF5">
    <property type="entry name" value="F-BOX AND LEUCINE-RICH REPEAT PROTEIN 6"/>
    <property type="match status" value="1"/>
</dbReference>
<feature type="region of interest" description="Disordered" evidence="1">
    <location>
        <begin position="64"/>
        <end position="128"/>
    </location>
</feature>
<protein>
    <recommendedName>
        <fullName evidence="2">F-box domain-containing protein</fullName>
    </recommendedName>
</protein>
<reference evidence="3 4" key="1">
    <citation type="journal article" date="2017" name="Mol. Ecol.">
        <title>Comparative and population genomic landscape of Phellinus noxius: A hypervariable fungus causing root rot in trees.</title>
        <authorList>
            <person name="Chung C.L."/>
            <person name="Lee T.J."/>
            <person name="Akiba M."/>
            <person name="Lee H.H."/>
            <person name="Kuo T.H."/>
            <person name="Liu D."/>
            <person name="Ke H.M."/>
            <person name="Yokoi T."/>
            <person name="Roa M.B."/>
            <person name="Lu M.J."/>
            <person name="Chang Y.Y."/>
            <person name="Ann P.J."/>
            <person name="Tsai J.N."/>
            <person name="Chen C.Y."/>
            <person name="Tzean S.S."/>
            <person name="Ota Y."/>
            <person name="Hattori T."/>
            <person name="Sahashi N."/>
            <person name="Liou R.F."/>
            <person name="Kikuchi T."/>
            <person name="Tsai I.J."/>
        </authorList>
    </citation>
    <scope>NUCLEOTIDE SEQUENCE [LARGE SCALE GENOMIC DNA]</scope>
    <source>
        <strain evidence="3 4">FFPRI411160</strain>
    </source>
</reference>
<dbReference type="SUPFAM" id="SSF52047">
    <property type="entry name" value="RNI-like"/>
    <property type="match status" value="1"/>
</dbReference>
<dbReference type="AlphaFoldDB" id="A0A286UBQ8"/>
<dbReference type="InterPro" id="IPR032675">
    <property type="entry name" value="LRR_dom_sf"/>
</dbReference>
<evidence type="ECO:0000313" key="4">
    <source>
        <dbReference type="Proteomes" id="UP000217199"/>
    </source>
</evidence>
<organism evidence="3 4">
    <name type="scientific">Pyrrhoderma noxium</name>
    <dbReference type="NCBI Taxonomy" id="2282107"/>
    <lineage>
        <taxon>Eukaryota</taxon>
        <taxon>Fungi</taxon>
        <taxon>Dikarya</taxon>
        <taxon>Basidiomycota</taxon>
        <taxon>Agaricomycotina</taxon>
        <taxon>Agaricomycetes</taxon>
        <taxon>Hymenochaetales</taxon>
        <taxon>Hymenochaetaceae</taxon>
        <taxon>Pyrrhoderma</taxon>
    </lineage>
</organism>
<dbReference type="Proteomes" id="UP000217199">
    <property type="component" value="Unassembled WGS sequence"/>
</dbReference>
<sequence length="615" mass="69923">MVHRKISFVENGLTPQMPPAAVRMSSKNPRYIPPVAHSCPIEELIPPEILVNIFEIGTRASETFEDWADVEEDDGDDDYEDIDSDESMDSDSDDEDEDEKNGRTGSLPMPGLSLGKVKITEGEGSNDQSRLPFQVRISHVCRRWRRVAIDTPTLWTTLSFKESYPFEKSETWIARTKQAPLDIDIDISLPDEASPLIDESNGQSEGLSLSALKDLRRISTLIIPLISRWRSFELAVSDYAHIFHALKCLASCVDGAPLLETLSLFCSDDKQDEEYLHFPYDKYKEHFLLFGGNVPNLKHVFIVGVHVDWDLLIPRTERLMASVTERYPFTTNLLDLELGYCAKDVAPSLDQFSNMLRCSPNLETLKLSTFAPSFPEQQSTIESIYLPNLRNFQMSYMAPKLATSVLQLFYVPELTHLYLDFEDGDYTMFALSLIQPMRVPSSLQSITTNQRKFAHEAVNKTVRLAPVSILANISELRILGFPCHMDIPGVIYAACTRLTRLFLNMYYIARSFFTLLRDPVELKTASIYERDVPCLSYTHRGKPPFPNLHTLTISGEKGDEIRSLLSQRKVLGASPLKELEIDEDDFVNCEDIKWLKRNVENVSFVEISGDEEDFD</sequence>